<feature type="non-terminal residue" evidence="2">
    <location>
        <position position="1"/>
    </location>
</feature>
<comment type="caution">
    <text evidence="2">The sequence shown here is derived from an EMBL/GenBank/DDBJ whole genome shotgun (WGS) entry which is preliminary data.</text>
</comment>
<dbReference type="InterPro" id="IPR016186">
    <property type="entry name" value="C-type_lectin-like/link_sf"/>
</dbReference>
<dbReference type="PROSITE" id="PS50041">
    <property type="entry name" value="C_TYPE_LECTIN_2"/>
    <property type="match status" value="1"/>
</dbReference>
<dbReference type="EMBL" id="CAXKWB010001277">
    <property type="protein sequence ID" value="CAL4063812.1"/>
    <property type="molecule type" value="Genomic_DNA"/>
</dbReference>
<dbReference type="InterPro" id="IPR001304">
    <property type="entry name" value="C-type_lectin-like"/>
</dbReference>
<name>A0AAV2PS52_MEGNR</name>
<gene>
    <name evidence="2" type="ORF">MNOR_LOCUS3667</name>
</gene>
<evidence type="ECO:0000259" key="1">
    <source>
        <dbReference type="PROSITE" id="PS50041"/>
    </source>
</evidence>
<evidence type="ECO:0000313" key="3">
    <source>
        <dbReference type="Proteomes" id="UP001497623"/>
    </source>
</evidence>
<evidence type="ECO:0000313" key="2">
    <source>
        <dbReference type="EMBL" id="CAL4063812.1"/>
    </source>
</evidence>
<proteinExistence type="predicted"/>
<sequence length="214" mass="23685">SEVCKPTNLCTLAGGFCVKKKKDCEGTLDASGCKGKKCKCCIPDETTPPPPTCPVITCPAPTTCPVITFPACPTCPTTVPTTTSGLDWQTCGRDRFVRFGEKMIWNDARSLCKSHGLDMYHPIDLLKLAEYLEKNPTGSRSADNHWLGARGNGYNMVWLSGEVIPRNNPLWYSTAANNFQTYDCAFVLTHSKWYQYGTVLSAYRCHYKYAVLCG</sequence>
<reference evidence="2 3" key="1">
    <citation type="submission" date="2024-05" db="EMBL/GenBank/DDBJ databases">
        <authorList>
            <person name="Wallberg A."/>
        </authorList>
    </citation>
    <scope>NUCLEOTIDE SEQUENCE [LARGE SCALE GENOMIC DNA]</scope>
</reference>
<dbReference type="SUPFAM" id="SSF56436">
    <property type="entry name" value="C-type lectin-like"/>
    <property type="match status" value="1"/>
</dbReference>
<protein>
    <recommendedName>
        <fullName evidence="1">C-type lectin domain-containing protein</fullName>
    </recommendedName>
</protein>
<organism evidence="2 3">
    <name type="scientific">Meganyctiphanes norvegica</name>
    <name type="common">Northern krill</name>
    <name type="synonym">Thysanopoda norvegica</name>
    <dbReference type="NCBI Taxonomy" id="48144"/>
    <lineage>
        <taxon>Eukaryota</taxon>
        <taxon>Metazoa</taxon>
        <taxon>Ecdysozoa</taxon>
        <taxon>Arthropoda</taxon>
        <taxon>Crustacea</taxon>
        <taxon>Multicrustacea</taxon>
        <taxon>Malacostraca</taxon>
        <taxon>Eumalacostraca</taxon>
        <taxon>Eucarida</taxon>
        <taxon>Euphausiacea</taxon>
        <taxon>Euphausiidae</taxon>
        <taxon>Meganyctiphanes</taxon>
    </lineage>
</organism>
<dbReference type="AlphaFoldDB" id="A0AAV2PS52"/>
<dbReference type="Gene3D" id="3.10.100.10">
    <property type="entry name" value="Mannose-Binding Protein A, subunit A"/>
    <property type="match status" value="1"/>
</dbReference>
<keyword evidence="3" id="KW-1185">Reference proteome</keyword>
<dbReference type="InterPro" id="IPR016187">
    <property type="entry name" value="CTDL_fold"/>
</dbReference>
<dbReference type="Proteomes" id="UP001497623">
    <property type="component" value="Unassembled WGS sequence"/>
</dbReference>
<accession>A0AAV2PS52</accession>
<feature type="domain" description="C-type lectin" evidence="1">
    <location>
        <begin position="101"/>
        <end position="193"/>
    </location>
</feature>